<evidence type="ECO:0000313" key="3">
    <source>
        <dbReference type="Proteomes" id="UP001460270"/>
    </source>
</evidence>
<dbReference type="Proteomes" id="UP001460270">
    <property type="component" value="Unassembled WGS sequence"/>
</dbReference>
<keyword evidence="3" id="KW-1185">Reference proteome</keyword>
<evidence type="ECO:0000313" key="2">
    <source>
        <dbReference type="EMBL" id="KAK7913725.1"/>
    </source>
</evidence>
<feature type="compositionally biased region" description="Polar residues" evidence="1">
    <location>
        <begin position="91"/>
        <end position="123"/>
    </location>
</feature>
<proteinExistence type="predicted"/>
<protein>
    <submittedName>
        <fullName evidence="2">Uncharacterized protein</fullName>
    </submittedName>
</protein>
<name>A0AAW0PAE4_9GOBI</name>
<reference evidence="3" key="1">
    <citation type="submission" date="2024-04" db="EMBL/GenBank/DDBJ databases">
        <title>Salinicola lusitanus LLJ914,a marine bacterium isolated from the Okinawa Trough.</title>
        <authorList>
            <person name="Li J."/>
        </authorList>
    </citation>
    <scope>NUCLEOTIDE SEQUENCE [LARGE SCALE GENOMIC DNA]</scope>
</reference>
<feature type="region of interest" description="Disordered" evidence="1">
    <location>
        <begin position="68"/>
        <end position="148"/>
    </location>
</feature>
<gene>
    <name evidence="2" type="ORF">WMY93_013936</name>
</gene>
<dbReference type="EMBL" id="JBBPFD010000009">
    <property type="protein sequence ID" value="KAK7913725.1"/>
    <property type="molecule type" value="Genomic_DNA"/>
</dbReference>
<accession>A0AAW0PAE4</accession>
<feature type="region of interest" description="Disordered" evidence="1">
    <location>
        <begin position="1"/>
        <end position="20"/>
    </location>
</feature>
<feature type="compositionally biased region" description="Polar residues" evidence="1">
    <location>
        <begin position="69"/>
        <end position="83"/>
    </location>
</feature>
<organism evidence="2 3">
    <name type="scientific">Mugilogobius chulae</name>
    <name type="common">yellowstripe goby</name>
    <dbReference type="NCBI Taxonomy" id="88201"/>
    <lineage>
        <taxon>Eukaryota</taxon>
        <taxon>Metazoa</taxon>
        <taxon>Chordata</taxon>
        <taxon>Craniata</taxon>
        <taxon>Vertebrata</taxon>
        <taxon>Euteleostomi</taxon>
        <taxon>Actinopterygii</taxon>
        <taxon>Neopterygii</taxon>
        <taxon>Teleostei</taxon>
        <taxon>Neoteleostei</taxon>
        <taxon>Acanthomorphata</taxon>
        <taxon>Gobiaria</taxon>
        <taxon>Gobiiformes</taxon>
        <taxon>Gobioidei</taxon>
        <taxon>Gobiidae</taxon>
        <taxon>Gobionellinae</taxon>
        <taxon>Mugilogobius</taxon>
    </lineage>
</organism>
<feature type="compositionally biased region" description="Basic residues" evidence="1">
    <location>
        <begin position="132"/>
        <end position="142"/>
    </location>
</feature>
<dbReference type="AlphaFoldDB" id="A0AAW0PAE4"/>
<evidence type="ECO:0000256" key="1">
    <source>
        <dbReference type="SAM" id="MobiDB-lite"/>
    </source>
</evidence>
<comment type="caution">
    <text evidence="2">The sequence shown here is derived from an EMBL/GenBank/DDBJ whole genome shotgun (WGS) entry which is preliminary data.</text>
</comment>
<sequence length="279" mass="30508">MKVRDALNKNGNSGDIKDKCPWFDELDKILGCRPTVYPVDLVESCSTAEFSSPKSSSPSTSHAIDAVSVNDNQDMSVQSSSTNDADEKDSNASPTGQQDNASSTGQQENASSTGQQEVLSTNKKPVIPGAKSQKHLGRKRKNSQSDDLEASIKEQTLQLQQLLEAEQARQTQENVALEGLLKAQKEAEEKRMQMMLAQQQMLQMQQANTEKLSQFLGNILTYWPSNPTQLSGSSHHQASKGFIIISVVSHSFHPCLVNSFHCVPNASAHTVHKAFYCGS</sequence>